<evidence type="ECO:0000313" key="2">
    <source>
        <dbReference type="EMBL" id="KAJ8448950.1"/>
    </source>
</evidence>
<dbReference type="AlphaFoldDB" id="A0A9Q1QQT6"/>
<accession>A0A9Q1QQT6</accession>
<comment type="caution">
    <text evidence="2">The sequence shown here is derived from an EMBL/GenBank/DDBJ whole genome shotgun (WGS) entry which is preliminary data.</text>
</comment>
<dbReference type="OrthoDB" id="10508400at2759"/>
<proteinExistence type="predicted"/>
<reference evidence="2" key="1">
    <citation type="submission" date="2022-04" db="EMBL/GenBank/DDBJ databases">
        <title>Carnegiea gigantea Genome sequencing and assembly v2.</title>
        <authorList>
            <person name="Copetti D."/>
            <person name="Sanderson M.J."/>
            <person name="Burquez A."/>
            <person name="Wojciechowski M.F."/>
        </authorList>
    </citation>
    <scope>NUCLEOTIDE SEQUENCE</scope>
    <source>
        <strain evidence="2">SGP5-SGP5p</strain>
        <tissue evidence="2">Aerial part</tissue>
    </source>
</reference>
<protein>
    <submittedName>
        <fullName evidence="2">Uncharacterized protein</fullName>
    </submittedName>
</protein>
<keyword evidence="3" id="KW-1185">Reference proteome</keyword>
<evidence type="ECO:0000256" key="1">
    <source>
        <dbReference type="SAM" id="MobiDB-lite"/>
    </source>
</evidence>
<name>A0A9Q1QQT6_9CARY</name>
<feature type="compositionally biased region" description="Basic and acidic residues" evidence="1">
    <location>
        <begin position="46"/>
        <end position="58"/>
    </location>
</feature>
<dbReference type="Proteomes" id="UP001153076">
    <property type="component" value="Unassembled WGS sequence"/>
</dbReference>
<gene>
    <name evidence="2" type="ORF">Cgig2_030806</name>
</gene>
<dbReference type="EMBL" id="JAKOGI010000026">
    <property type="protein sequence ID" value="KAJ8448950.1"/>
    <property type="molecule type" value="Genomic_DNA"/>
</dbReference>
<organism evidence="2 3">
    <name type="scientific">Carnegiea gigantea</name>
    <dbReference type="NCBI Taxonomy" id="171969"/>
    <lineage>
        <taxon>Eukaryota</taxon>
        <taxon>Viridiplantae</taxon>
        <taxon>Streptophyta</taxon>
        <taxon>Embryophyta</taxon>
        <taxon>Tracheophyta</taxon>
        <taxon>Spermatophyta</taxon>
        <taxon>Magnoliopsida</taxon>
        <taxon>eudicotyledons</taxon>
        <taxon>Gunneridae</taxon>
        <taxon>Pentapetalae</taxon>
        <taxon>Caryophyllales</taxon>
        <taxon>Cactineae</taxon>
        <taxon>Cactaceae</taxon>
        <taxon>Cactoideae</taxon>
        <taxon>Echinocereeae</taxon>
        <taxon>Carnegiea</taxon>
    </lineage>
</organism>
<feature type="region of interest" description="Disordered" evidence="1">
    <location>
        <begin position="29"/>
        <end position="101"/>
    </location>
</feature>
<sequence length="163" mass="18247">MVPHRLDHVIGSSKPSIVKDTTFHILEAKRESNDMNPKGRNLGRKGGNERTKAREGAKSDIQNCNPKGKGKSNHVLLCKQRRVTNASRNRKSKASTKDKDSWAMAKQMTFLSNVNIARQHTSNKNKGMGESHDIEAANEVWTLMNKDYPGNGKAHHNPPINNR</sequence>
<evidence type="ECO:0000313" key="3">
    <source>
        <dbReference type="Proteomes" id="UP001153076"/>
    </source>
</evidence>